<sequence>MNITKAQKDQLLQELLTIQREELNITIAEWKARGMNRARLRQAERTYWQKAQADTRRLVASWCEEPAQ</sequence>
<dbReference type="AlphaFoldDB" id="A0A5A5TKJ4"/>
<organism evidence="1 2">
    <name type="scientific">Dictyobacter arantiisoli</name>
    <dbReference type="NCBI Taxonomy" id="2014874"/>
    <lineage>
        <taxon>Bacteria</taxon>
        <taxon>Bacillati</taxon>
        <taxon>Chloroflexota</taxon>
        <taxon>Ktedonobacteria</taxon>
        <taxon>Ktedonobacterales</taxon>
        <taxon>Dictyobacteraceae</taxon>
        <taxon>Dictyobacter</taxon>
    </lineage>
</organism>
<dbReference type="Proteomes" id="UP000322530">
    <property type="component" value="Unassembled WGS sequence"/>
</dbReference>
<accession>A0A5A5TKJ4</accession>
<dbReference type="RefSeq" id="WP_149404583.1">
    <property type="nucleotide sequence ID" value="NZ_BIXY01000145.1"/>
</dbReference>
<reference evidence="1 2" key="1">
    <citation type="submission" date="2019-01" db="EMBL/GenBank/DDBJ databases">
        <title>Draft genome sequence of Dictyobacter sp. Uno17.</title>
        <authorList>
            <person name="Wang C.M."/>
            <person name="Zheng Y."/>
            <person name="Sakai Y."/>
            <person name="Abe K."/>
            <person name="Yokota A."/>
            <person name="Yabe S."/>
        </authorList>
    </citation>
    <scope>NUCLEOTIDE SEQUENCE [LARGE SCALE GENOMIC DNA]</scope>
    <source>
        <strain evidence="1 2">Uno17</strain>
    </source>
</reference>
<protein>
    <submittedName>
        <fullName evidence="1">Uncharacterized protein</fullName>
    </submittedName>
</protein>
<evidence type="ECO:0000313" key="1">
    <source>
        <dbReference type="EMBL" id="GCF11785.1"/>
    </source>
</evidence>
<gene>
    <name evidence="1" type="ORF">KDI_53490</name>
</gene>
<proteinExistence type="predicted"/>
<comment type="caution">
    <text evidence="1">The sequence shown here is derived from an EMBL/GenBank/DDBJ whole genome shotgun (WGS) entry which is preliminary data.</text>
</comment>
<dbReference type="EMBL" id="BIXY01000145">
    <property type="protein sequence ID" value="GCF11785.1"/>
    <property type="molecule type" value="Genomic_DNA"/>
</dbReference>
<name>A0A5A5TKJ4_9CHLR</name>
<keyword evidence="2" id="KW-1185">Reference proteome</keyword>
<evidence type="ECO:0000313" key="2">
    <source>
        <dbReference type="Proteomes" id="UP000322530"/>
    </source>
</evidence>